<keyword evidence="2 5" id="KW-0808">Transferase</keyword>
<dbReference type="PANTHER" id="PTHR43464:SF19">
    <property type="entry name" value="UBIQUINONE BIOSYNTHESIS O-METHYLTRANSFERASE, MITOCHONDRIAL"/>
    <property type="match status" value="1"/>
</dbReference>
<protein>
    <submittedName>
        <fullName evidence="5">SAM-dependent methyltransferase</fullName>
    </submittedName>
</protein>
<evidence type="ECO:0000313" key="6">
    <source>
        <dbReference type="Proteomes" id="UP000029914"/>
    </source>
</evidence>
<dbReference type="AlphaFoldDB" id="A0A097IFL4"/>
<evidence type="ECO:0000259" key="4">
    <source>
        <dbReference type="Pfam" id="PF13649"/>
    </source>
</evidence>
<dbReference type="HOGENOM" id="CLU_056435_0_2_11"/>
<organism evidence="5 6">
    <name type="scientific">Corynebacterium doosanense CAU 212 = DSM 45436</name>
    <dbReference type="NCBI Taxonomy" id="558173"/>
    <lineage>
        <taxon>Bacteria</taxon>
        <taxon>Bacillati</taxon>
        <taxon>Actinomycetota</taxon>
        <taxon>Actinomycetes</taxon>
        <taxon>Mycobacteriales</taxon>
        <taxon>Corynebacteriaceae</taxon>
        <taxon>Corynebacterium</taxon>
    </lineage>
</organism>
<dbReference type="Pfam" id="PF13649">
    <property type="entry name" value="Methyltransf_25"/>
    <property type="match status" value="1"/>
</dbReference>
<dbReference type="InterPro" id="IPR041698">
    <property type="entry name" value="Methyltransf_25"/>
</dbReference>
<evidence type="ECO:0000256" key="2">
    <source>
        <dbReference type="ARBA" id="ARBA00022679"/>
    </source>
</evidence>
<dbReference type="eggNOG" id="COG0500">
    <property type="taxonomic scope" value="Bacteria"/>
</dbReference>
<keyword evidence="1 5" id="KW-0489">Methyltransferase</keyword>
<name>A0A097IFL4_9CORY</name>
<keyword evidence="3" id="KW-0949">S-adenosyl-L-methionine</keyword>
<dbReference type="EMBL" id="CP006764">
    <property type="protein sequence ID" value="AIT60931.1"/>
    <property type="molecule type" value="Genomic_DNA"/>
</dbReference>
<feature type="domain" description="Methyltransferase" evidence="4">
    <location>
        <begin position="46"/>
        <end position="132"/>
    </location>
</feature>
<evidence type="ECO:0000256" key="1">
    <source>
        <dbReference type="ARBA" id="ARBA00022603"/>
    </source>
</evidence>
<dbReference type="Proteomes" id="UP000029914">
    <property type="component" value="Chromosome"/>
</dbReference>
<dbReference type="STRING" id="558173.CDOO_06410"/>
<keyword evidence="6" id="KW-1185">Reference proteome</keyword>
<dbReference type="KEGG" id="cdo:CDOO_06410"/>
<dbReference type="SUPFAM" id="SSF53335">
    <property type="entry name" value="S-adenosyl-L-methionine-dependent methyltransferases"/>
    <property type="match status" value="1"/>
</dbReference>
<reference evidence="5 6" key="1">
    <citation type="submission" date="2013-09" db="EMBL/GenBank/DDBJ databases">
        <title>Complete genome sequence of Corynebacterium doosanense CAU 212(T) (=DSM 45436(T)), isolated from activated sludge.</title>
        <authorList>
            <person name="Schaffert L."/>
            <person name="Albersmeier A."/>
            <person name="Kalinowski J."/>
            <person name="Ruckert C."/>
        </authorList>
    </citation>
    <scope>NUCLEOTIDE SEQUENCE [LARGE SCALE GENOMIC DNA]</scope>
    <source>
        <strain evidence="5 6">CAU 212</strain>
    </source>
</reference>
<sequence>MSGHNHPHHHLPDDFEGVYASGVQWSGNPNDALVREVSGLNPATAVDVGCGEGADAVWLAANGWTVTAVDPSDTAIGRMRALAAEHDLTVEAISGEASALSGRTFDLVCCSYVPFTDASAISQLEELVAPGGTLLLVHHDFEPTESKGILGPRDAAELLTRLTVMELKQSQRHVTSGAGAHHTDDVVLVAEAPR</sequence>
<dbReference type="InterPro" id="IPR029063">
    <property type="entry name" value="SAM-dependent_MTases_sf"/>
</dbReference>
<dbReference type="PANTHER" id="PTHR43464">
    <property type="entry name" value="METHYLTRANSFERASE"/>
    <property type="match status" value="1"/>
</dbReference>
<gene>
    <name evidence="5" type="ORF">CDOO_06410</name>
</gene>
<dbReference type="CDD" id="cd02440">
    <property type="entry name" value="AdoMet_MTases"/>
    <property type="match status" value="1"/>
</dbReference>
<evidence type="ECO:0000256" key="3">
    <source>
        <dbReference type="ARBA" id="ARBA00022691"/>
    </source>
</evidence>
<dbReference type="OrthoDB" id="9786503at2"/>
<evidence type="ECO:0000313" key="5">
    <source>
        <dbReference type="EMBL" id="AIT60931.1"/>
    </source>
</evidence>
<dbReference type="GO" id="GO:0008168">
    <property type="term" value="F:methyltransferase activity"/>
    <property type="evidence" value="ECO:0007669"/>
    <property type="project" value="UniProtKB-KW"/>
</dbReference>
<accession>A0A097IFL4</accession>
<dbReference type="Gene3D" id="3.40.50.150">
    <property type="entry name" value="Vaccinia Virus protein VP39"/>
    <property type="match status" value="1"/>
</dbReference>
<proteinExistence type="predicted"/>
<dbReference type="GO" id="GO:0032259">
    <property type="term" value="P:methylation"/>
    <property type="evidence" value="ECO:0007669"/>
    <property type="project" value="UniProtKB-KW"/>
</dbReference>